<proteinExistence type="predicted"/>
<evidence type="ECO:0000313" key="2">
    <source>
        <dbReference type="Proteomes" id="UP000586042"/>
    </source>
</evidence>
<keyword evidence="2" id="KW-1185">Reference proteome</keyword>
<reference evidence="1 2" key="1">
    <citation type="submission" date="2020-06" db="EMBL/GenBank/DDBJ databases">
        <title>Nonomuraea sp. SMC257, a novel actinomycete isolated from soil.</title>
        <authorList>
            <person name="Chanama M."/>
        </authorList>
    </citation>
    <scope>NUCLEOTIDE SEQUENCE [LARGE SCALE GENOMIC DNA]</scope>
    <source>
        <strain evidence="1 2">SMC257</strain>
    </source>
</reference>
<comment type="caution">
    <text evidence="1">The sequence shown here is derived from an EMBL/GenBank/DDBJ whole genome shotgun (WGS) entry which is preliminary data.</text>
</comment>
<sequence>MRLPVPVRSHPVVWTARREVAWQRGGERPPVAVRTVEQLAALLRVAQEDSLFVLWWLVALRGLWRGEVAGLR</sequence>
<dbReference type="AlphaFoldDB" id="A0A7Y6I4J0"/>
<dbReference type="EMBL" id="JABWGN010000003">
    <property type="protein sequence ID" value="NUW31582.1"/>
    <property type="molecule type" value="Genomic_DNA"/>
</dbReference>
<accession>A0A7Y6I4J0</accession>
<evidence type="ECO:0000313" key="1">
    <source>
        <dbReference type="EMBL" id="NUW31582.1"/>
    </source>
</evidence>
<organism evidence="1 2">
    <name type="scientific">Nonomuraea montanisoli</name>
    <dbReference type="NCBI Taxonomy" id="2741721"/>
    <lineage>
        <taxon>Bacteria</taxon>
        <taxon>Bacillati</taxon>
        <taxon>Actinomycetota</taxon>
        <taxon>Actinomycetes</taxon>
        <taxon>Streptosporangiales</taxon>
        <taxon>Streptosporangiaceae</taxon>
        <taxon>Nonomuraea</taxon>
    </lineage>
</organism>
<name>A0A7Y6I4J0_9ACTN</name>
<dbReference type="Proteomes" id="UP000586042">
    <property type="component" value="Unassembled WGS sequence"/>
</dbReference>
<gene>
    <name evidence="1" type="ORF">HTZ77_09105</name>
</gene>
<protein>
    <submittedName>
        <fullName evidence="1">Uncharacterized protein</fullName>
    </submittedName>
</protein>
<dbReference type="RefSeq" id="WP_175589023.1">
    <property type="nucleotide sequence ID" value="NZ_JABWGN010000003.1"/>
</dbReference>